<organism evidence="2 3">
    <name type="scientific">Gracilimonas sediminicola</name>
    <dbReference type="NCBI Taxonomy" id="2952158"/>
    <lineage>
        <taxon>Bacteria</taxon>
        <taxon>Pseudomonadati</taxon>
        <taxon>Balneolota</taxon>
        <taxon>Balneolia</taxon>
        <taxon>Balneolales</taxon>
        <taxon>Balneolaceae</taxon>
        <taxon>Gracilimonas</taxon>
    </lineage>
</organism>
<feature type="transmembrane region" description="Helical" evidence="1">
    <location>
        <begin position="152"/>
        <end position="170"/>
    </location>
</feature>
<dbReference type="Proteomes" id="UP001139125">
    <property type="component" value="Unassembled WGS sequence"/>
</dbReference>
<feature type="transmembrane region" description="Helical" evidence="1">
    <location>
        <begin position="12"/>
        <end position="32"/>
    </location>
</feature>
<keyword evidence="1" id="KW-1133">Transmembrane helix</keyword>
<evidence type="ECO:0000313" key="2">
    <source>
        <dbReference type="EMBL" id="MCP9290531.1"/>
    </source>
</evidence>
<feature type="transmembrane region" description="Helical" evidence="1">
    <location>
        <begin position="374"/>
        <end position="397"/>
    </location>
</feature>
<feature type="transmembrane region" description="Helical" evidence="1">
    <location>
        <begin position="86"/>
        <end position="106"/>
    </location>
</feature>
<accession>A0A9X2RBZ8</accession>
<feature type="transmembrane region" description="Helical" evidence="1">
    <location>
        <begin position="283"/>
        <end position="305"/>
    </location>
</feature>
<feature type="transmembrane region" description="Helical" evidence="1">
    <location>
        <begin position="221"/>
        <end position="241"/>
    </location>
</feature>
<feature type="transmembrane region" description="Helical" evidence="1">
    <location>
        <begin position="348"/>
        <end position="368"/>
    </location>
</feature>
<protein>
    <submittedName>
        <fullName evidence="2">Uncharacterized protein</fullName>
    </submittedName>
</protein>
<evidence type="ECO:0000313" key="3">
    <source>
        <dbReference type="Proteomes" id="UP001139125"/>
    </source>
</evidence>
<evidence type="ECO:0000256" key="1">
    <source>
        <dbReference type="SAM" id="Phobius"/>
    </source>
</evidence>
<comment type="caution">
    <text evidence="2">The sequence shown here is derived from an EMBL/GenBank/DDBJ whole genome shotgun (WGS) entry which is preliminary data.</text>
</comment>
<dbReference type="AlphaFoldDB" id="A0A9X2RBZ8"/>
<reference evidence="2" key="1">
    <citation type="submission" date="2022-06" db="EMBL/GenBank/DDBJ databases">
        <title>Gracilimonas sp. CAU 1638 isolated from sea sediment.</title>
        <authorList>
            <person name="Kim W."/>
        </authorList>
    </citation>
    <scope>NUCLEOTIDE SEQUENCE</scope>
    <source>
        <strain evidence="2">CAU 1638</strain>
    </source>
</reference>
<sequence length="419" mass="47082">MTSLAKNSGIWQWAMFSFVLAGFTGFLFRFGFVEPLPVDLNLENMRHAHSHLMFFGWASLLPLYLIKLDIVSGYHAAFGVRLMKNALWWIVIFGLLSFPPFLLYGYKPIAIGDASLPLSVIFSGMVMLGWYGFMAGYWITRRRKKGYTPNPFFDGALVMLFVSSLGAWSVGVLQVTNFGGVLLPKALTHFFLATFIEGWVILVLMGLVAKALQLKEDEFEVSPTVLIGLIAIGAPLTFPYGIADGLINFDLSVAARTGGVLIAEGVLLFVYSAIKNRWSNISIWIWPLLFLVIKSVMQLVASVSPMEMWLSDHGTRILYLHTTLLGAFTVGVIWFLHHMANMQKKYFYFVLGSVVLLIMSLVLMTTLWPESLSGPWIFDVLALAAIFPVISVLFFWIKLKKMVDQEHQSVEVIRKEVVL</sequence>
<feature type="transmembrane region" description="Helical" evidence="1">
    <location>
        <begin position="253"/>
        <end position="271"/>
    </location>
</feature>
<proteinExistence type="predicted"/>
<dbReference type="EMBL" id="JANDBC010000001">
    <property type="protein sequence ID" value="MCP9290531.1"/>
    <property type="molecule type" value="Genomic_DNA"/>
</dbReference>
<feature type="transmembrane region" description="Helical" evidence="1">
    <location>
        <begin position="317"/>
        <end position="336"/>
    </location>
</feature>
<feature type="transmembrane region" description="Helical" evidence="1">
    <location>
        <begin position="190"/>
        <end position="209"/>
    </location>
</feature>
<feature type="transmembrane region" description="Helical" evidence="1">
    <location>
        <begin position="52"/>
        <end position="74"/>
    </location>
</feature>
<name>A0A9X2RBZ8_9BACT</name>
<keyword evidence="1" id="KW-0472">Membrane</keyword>
<dbReference type="RefSeq" id="WP_255132691.1">
    <property type="nucleotide sequence ID" value="NZ_JANDBC010000001.1"/>
</dbReference>
<keyword evidence="1" id="KW-0812">Transmembrane</keyword>
<feature type="transmembrane region" description="Helical" evidence="1">
    <location>
        <begin position="118"/>
        <end position="140"/>
    </location>
</feature>
<gene>
    <name evidence="2" type="ORF">NM125_02915</name>
</gene>
<keyword evidence="3" id="KW-1185">Reference proteome</keyword>